<evidence type="ECO:0000256" key="1">
    <source>
        <dbReference type="SAM" id="MobiDB-lite"/>
    </source>
</evidence>
<sequence>MRPAPAESRRAPPPKGEKKAGAHRAAGFGRCAAQGRNDRRYWAFGRPSSFMPGLMPFAANQPLLISSA</sequence>
<reference evidence="2 3" key="1">
    <citation type="submission" date="2015-05" db="EMBL/GenBank/DDBJ databases">
        <title>Draft genome of Burkholderia cepacia LK29.</title>
        <authorList>
            <person name="Chan X.Y."/>
        </authorList>
    </citation>
    <scope>NUCLEOTIDE SEQUENCE [LARGE SCALE GENOMIC DNA]</scope>
    <source>
        <strain evidence="2 3">LK29</strain>
    </source>
</reference>
<dbReference type="Proteomes" id="UP000036338">
    <property type="component" value="Unassembled WGS sequence"/>
</dbReference>
<feature type="region of interest" description="Disordered" evidence="1">
    <location>
        <begin position="1"/>
        <end position="27"/>
    </location>
</feature>
<feature type="compositionally biased region" description="Basic and acidic residues" evidence="1">
    <location>
        <begin position="7"/>
        <end position="20"/>
    </location>
</feature>
<gene>
    <name evidence="2" type="ORF">VL15_38620</name>
</gene>
<dbReference type="AlphaFoldDB" id="A0A0J5VPQ7"/>
<accession>A0A0J5VPQ7</accession>
<organism evidence="2 3">
    <name type="scientific">Burkholderia cepacia</name>
    <name type="common">Pseudomonas cepacia</name>
    <dbReference type="NCBI Taxonomy" id="292"/>
    <lineage>
        <taxon>Bacteria</taxon>
        <taxon>Pseudomonadati</taxon>
        <taxon>Pseudomonadota</taxon>
        <taxon>Betaproteobacteria</taxon>
        <taxon>Burkholderiales</taxon>
        <taxon>Burkholderiaceae</taxon>
        <taxon>Burkholderia</taxon>
        <taxon>Burkholderia cepacia complex</taxon>
    </lineage>
</organism>
<protein>
    <submittedName>
        <fullName evidence="2">Uncharacterized protein</fullName>
    </submittedName>
</protein>
<name>A0A0J5VPQ7_BURCE</name>
<evidence type="ECO:0000313" key="3">
    <source>
        <dbReference type="Proteomes" id="UP000036338"/>
    </source>
</evidence>
<proteinExistence type="predicted"/>
<evidence type="ECO:0000313" key="2">
    <source>
        <dbReference type="EMBL" id="KML39099.1"/>
    </source>
</evidence>
<dbReference type="EMBL" id="LDWR01000130">
    <property type="protein sequence ID" value="KML39099.1"/>
    <property type="molecule type" value="Genomic_DNA"/>
</dbReference>
<comment type="caution">
    <text evidence="2">The sequence shown here is derived from an EMBL/GenBank/DDBJ whole genome shotgun (WGS) entry which is preliminary data.</text>
</comment>